<evidence type="ECO:0000256" key="1">
    <source>
        <dbReference type="ARBA" id="ARBA00004651"/>
    </source>
</evidence>
<dbReference type="GO" id="GO:0015190">
    <property type="term" value="F:L-leucine transmembrane transporter activity"/>
    <property type="evidence" value="ECO:0007669"/>
    <property type="project" value="TreeGrafter"/>
</dbReference>
<dbReference type="RefSeq" id="WP_133337680.1">
    <property type="nucleotide sequence ID" value="NZ_SMYO01000011.1"/>
</dbReference>
<feature type="transmembrane region" description="Helical" evidence="10">
    <location>
        <begin position="273"/>
        <end position="292"/>
    </location>
</feature>
<dbReference type="InterPro" id="IPR052157">
    <property type="entry name" value="BCAA_transport_permease"/>
</dbReference>
<comment type="subcellular location">
    <subcellularLocation>
        <location evidence="1">Cell membrane</location>
        <topology evidence="1">Multi-pass membrane protein</topology>
    </subcellularLocation>
</comment>
<name>A0A4R5VMU3_9BACI</name>
<dbReference type="Pfam" id="PF02653">
    <property type="entry name" value="BPD_transp_2"/>
    <property type="match status" value="1"/>
</dbReference>
<feature type="transmembrane region" description="Helical" evidence="10">
    <location>
        <begin position="144"/>
        <end position="166"/>
    </location>
</feature>
<keyword evidence="8 10" id="KW-0472">Membrane</keyword>
<proteinExistence type="inferred from homology"/>
<evidence type="ECO:0000256" key="10">
    <source>
        <dbReference type="SAM" id="Phobius"/>
    </source>
</evidence>
<dbReference type="AlphaFoldDB" id="A0A4R5VMU3"/>
<feature type="transmembrane region" description="Helical" evidence="10">
    <location>
        <begin position="102"/>
        <end position="124"/>
    </location>
</feature>
<organism evidence="11 12">
    <name type="scientific">Bacillus salipaludis</name>
    <dbReference type="NCBI Taxonomy" id="2547811"/>
    <lineage>
        <taxon>Bacteria</taxon>
        <taxon>Bacillati</taxon>
        <taxon>Bacillota</taxon>
        <taxon>Bacilli</taxon>
        <taxon>Bacillales</taxon>
        <taxon>Bacillaceae</taxon>
        <taxon>Bacillus</taxon>
    </lineage>
</organism>
<reference evidence="11 12" key="1">
    <citation type="submission" date="2019-03" db="EMBL/GenBank/DDBJ databases">
        <title>Bacillus niacini sp. nov. a Nicotinate-Metabolizing Mesophile Isolated from Soil.</title>
        <authorList>
            <person name="Zhang G."/>
        </authorList>
    </citation>
    <scope>NUCLEOTIDE SEQUENCE [LARGE SCALE GENOMIC DNA]</scope>
    <source>
        <strain evidence="11 12">WN066</strain>
    </source>
</reference>
<feature type="transmembrane region" description="Helical" evidence="10">
    <location>
        <begin position="42"/>
        <end position="62"/>
    </location>
</feature>
<evidence type="ECO:0000256" key="6">
    <source>
        <dbReference type="ARBA" id="ARBA00022970"/>
    </source>
</evidence>
<evidence type="ECO:0000313" key="12">
    <source>
        <dbReference type="Proteomes" id="UP000295132"/>
    </source>
</evidence>
<keyword evidence="6" id="KW-0029">Amino-acid transport</keyword>
<dbReference type="EMBL" id="SMYO01000011">
    <property type="protein sequence ID" value="TDK58730.1"/>
    <property type="molecule type" value="Genomic_DNA"/>
</dbReference>
<evidence type="ECO:0000256" key="3">
    <source>
        <dbReference type="ARBA" id="ARBA00022475"/>
    </source>
</evidence>
<sequence>MEEFLQQLINGLTIGNFYALLALGYTMVFGIIRLINFAHGDVYMVGSFLGLSILGLFGSLTSSGVGSFILAMIVSMFVTGLVGVLINRIAYVPLLNAPRLSIMISALAVSLLLQNLVMVFYGPSFKVYPHLSAGGAIFNSSVKISYTQVGMLLISIIFMIILQLFIKKTFLGRAMRAVSLDQDASQLMGINVRFIVAITFFIGSALASAAGVMMGGYYGQINFMMGFLMGIKAFTAAVLGGIGNIPGAVLGGFLLGILETLGAGYFSPAWKDVFAFVILILVLVFKPTGLLGEPQAEKL</sequence>
<dbReference type="GO" id="GO:1903806">
    <property type="term" value="P:L-isoleucine import across plasma membrane"/>
    <property type="evidence" value="ECO:0007669"/>
    <property type="project" value="TreeGrafter"/>
</dbReference>
<evidence type="ECO:0000256" key="5">
    <source>
        <dbReference type="ARBA" id="ARBA00022692"/>
    </source>
</evidence>
<evidence type="ECO:0000256" key="8">
    <source>
        <dbReference type="ARBA" id="ARBA00023136"/>
    </source>
</evidence>
<dbReference type="GO" id="GO:0005304">
    <property type="term" value="F:L-valine transmembrane transporter activity"/>
    <property type="evidence" value="ECO:0007669"/>
    <property type="project" value="TreeGrafter"/>
</dbReference>
<feature type="transmembrane region" description="Helical" evidence="10">
    <location>
        <begin position="68"/>
        <end position="90"/>
    </location>
</feature>
<dbReference type="GO" id="GO:0042941">
    <property type="term" value="P:D-alanine transmembrane transport"/>
    <property type="evidence" value="ECO:0007669"/>
    <property type="project" value="TreeGrafter"/>
</dbReference>
<dbReference type="GO" id="GO:0005886">
    <property type="term" value="C:plasma membrane"/>
    <property type="evidence" value="ECO:0007669"/>
    <property type="project" value="UniProtKB-SubCell"/>
</dbReference>
<evidence type="ECO:0000256" key="4">
    <source>
        <dbReference type="ARBA" id="ARBA00022519"/>
    </source>
</evidence>
<dbReference type="GO" id="GO:0015808">
    <property type="term" value="P:L-alanine transport"/>
    <property type="evidence" value="ECO:0007669"/>
    <property type="project" value="TreeGrafter"/>
</dbReference>
<keyword evidence="7 10" id="KW-1133">Transmembrane helix</keyword>
<evidence type="ECO:0000256" key="7">
    <source>
        <dbReference type="ARBA" id="ARBA00022989"/>
    </source>
</evidence>
<comment type="caution">
    <text evidence="11">The sequence shown here is derived from an EMBL/GenBank/DDBJ whole genome shotgun (WGS) entry which is preliminary data.</text>
</comment>
<accession>A0A4R5VMU3</accession>
<dbReference type="GO" id="GO:0015192">
    <property type="term" value="F:L-phenylalanine transmembrane transporter activity"/>
    <property type="evidence" value="ECO:0007669"/>
    <property type="project" value="TreeGrafter"/>
</dbReference>
<gene>
    <name evidence="11" type="ORF">E2K98_21175</name>
</gene>
<dbReference type="Proteomes" id="UP000295132">
    <property type="component" value="Unassembled WGS sequence"/>
</dbReference>
<keyword evidence="4" id="KW-0997">Cell inner membrane</keyword>
<protein>
    <submittedName>
        <fullName evidence="11">Branched-chain amino acid ABC transporter permease</fullName>
    </submittedName>
</protein>
<keyword evidence="2" id="KW-0813">Transport</keyword>
<keyword evidence="5 10" id="KW-0812">Transmembrane</keyword>
<feature type="transmembrane region" description="Helical" evidence="10">
    <location>
        <begin position="194"/>
        <end position="217"/>
    </location>
</feature>
<dbReference type="PANTHER" id="PTHR11795:SF371">
    <property type="entry name" value="HIGH-AFFINITY BRANCHED-CHAIN AMINO ACID TRANSPORT SYSTEM PERMEASE PROTEIN LIVH"/>
    <property type="match status" value="1"/>
</dbReference>
<feature type="transmembrane region" description="Helical" evidence="10">
    <location>
        <begin position="12"/>
        <end position="35"/>
    </location>
</feature>
<dbReference type="CDD" id="cd06582">
    <property type="entry name" value="TM_PBP1_LivH_like"/>
    <property type="match status" value="1"/>
</dbReference>
<keyword evidence="3" id="KW-1003">Cell membrane</keyword>
<evidence type="ECO:0000256" key="2">
    <source>
        <dbReference type="ARBA" id="ARBA00022448"/>
    </source>
</evidence>
<comment type="similarity">
    <text evidence="9">Belongs to the binding-protein-dependent transport system permease family. LivHM subfamily.</text>
</comment>
<evidence type="ECO:0000256" key="9">
    <source>
        <dbReference type="ARBA" id="ARBA00037998"/>
    </source>
</evidence>
<dbReference type="InterPro" id="IPR001851">
    <property type="entry name" value="ABC_transp_permease"/>
</dbReference>
<dbReference type="GO" id="GO:0015188">
    <property type="term" value="F:L-isoleucine transmembrane transporter activity"/>
    <property type="evidence" value="ECO:0007669"/>
    <property type="project" value="TreeGrafter"/>
</dbReference>
<evidence type="ECO:0000313" key="11">
    <source>
        <dbReference type="EMBL" id="TDK58730.1"/>
    </source>
</evidence>
<dbReference type="PANTHER" id="PTHR11795">
    <property type="entry name" value="BRANCHED-CHAIN AMINO ACID TRANSPORT SYSTEM PERMEASE PROTEIN LIVH"/>
    <property type="match status" value="1"/>
</dbReference>